<comment type="caution">
    <text evidence="1">The sequence shown here is derived from an EMBL/GenBank/DDBJ whole genome shotgun (WGS) entry which is preliminary data.</text>
</comment>
<evidence type="ECO:0000313" key="1">
    <source>
        <dbReference type="EMBL" id="KGT80160.1"/>
    </source>
</evidence>
<dbReference type="Proteomes" id="UP000030377">
    <property type="component" value="Unassembled WGS sequence"/>
</dbReference>
<reference evidence="1 2" key="1">
    <citation type="submission" date="2014-09" db="EMBL/GenBank/DDBJ databases">
        <title>Draft genome of Bradyrhizobium japonicum Is-34.</title>
        <authorList>
            <person name="Tsurumaru H."/>
            <person name="Yamakawa T."/>
            <person name="Hashimoto S."/>
            <person name="Okizaki K."/>
            <person name="Kanesaki Y."/>
            <person name="Yoshikawa H."/>
            <person name="Yajima S."/>
        </authorList>
    </citation>
    <scope>NUCLEOTIDE SEQUENCE [LARGE SCALE GENOMIC DNA]</scope>
    <source>
        <strain evidence="1 2">Is-34</strain>
    </source>
</reference>
<evidence type="ECO:0000313" key="2">
    <source>
        <dbReference type="Proteomes" id="UP000030377"/>
    </source>
</evidence>
<proteinExistence type="predicted"/>
<gene>
    <name evidence="1" type="ORF">MA20_08910</name>
</gene>
<accession>A0A0A3Y0I6</accession>
<organism evidence="1 2">
    <name type="scientific">Bradyrhizobium japonicum</name>
    <dbReference type="NCBI Taxonomy" id="375"/>
    <lineage>
        <taxon>Bacteria</taxon>
        <taxon>Pseudomonadati</taxon>
        <taxon>Pseudomonadota</taxon>
        <taxon>Alphaproteobacteria</taxon>
        <taxon>Hyphomicrobiales</taxon>
        <taxon>Nitrobacteraceae</taxon>
        <taxon>Bradyrhizobium</taxon>
    </lineage>
</organism>
<dbReference type="EMBL" id="JRPN01000005">
    <property type="protein sequence ID" value="KGT80160.1"/>
    <property type="molecule type" value="Genomic_DNA"/>
</dbReference>
<protein>
    <submittedName>
        <fullName evidence="1">Uncharacterized protein</fullName>
    </submittedName>
</protein>
<name>A0A0A3Y0I6_BRAJP</name>
<dbReference type="RefSeq" id="WP_028158399.1">
    <property type="nucleotide sequence ID" value="NZ_CP081350.1"/>
</dbReference>
<sequence length="83" mass="9610">MGWLRHLVLRWGARNFSLTCPHCRHPASSSSFKRARFMLGDEKLVCEECGETSVVTFWRFEGLSSRPDCTEARRRAPLSDSRH</sequence>
<dbReference type="AlphaFoldDB" id="A0A0A3Y0I6"/>